<evidence type="ECO:0008006" key="3">
    <source>
        <dbReference type="Google" id="ProtNLM"/>
    </source>
</evidence>
<evidence type="ECO:0000313" key="2">
    <source>
        <dbReference type="Proteomes" id="UP001549162"/>
    </source>
</evidence>
<accession>A0ABV2J927</accession>
<dbReference type="Proteomes" id="UP001549162">
    <property type="component" value="Unassembled WGS sequence"/>
</dbReference>
<sequence>MFDYSKLKGRIVEKFDTYKNFTRYLDMGSTTFYSKMHNLSDFTSQEIFQICNLLDIPHKEIPIYFFTVKVQKNEQYKGA</sequence>
<reference evidence="1 2" key="1">
    <citation type="submission" date="2024-06" db="EMBL/GenBank/DDBJ databases">
        <title>Genomic Encyclopedia of Type Strains, Phase IV (KMG-IV): sequencing the most valuable type-strain genomes for metagenomic binning, comparative biology and taxonomic classification.</title>
        <authorList>
            <person name="Goeker M."/>
        </authorList>
    </citation>
    <scope>NUCLEOTIDE SEQUENCE [LARGE SCALE GENOMIC DNA]</scope>
    <source>
        <strain evidence="1 2">DSM 21460</strain>
    </source>
</reference>
<keyword evidence="2" id="KW-1185">Reference proteome</keyword>
<proteinExistence type="predicted"/>
<comment type="caution">
    <text evidence="1">The sequence shown here is derived from an EMBL/GenBank/DDBJ whole genome shotgun (WGS) entry which is preliminary data.</text>
</comment>
<gene>
    <name evidence="1" type="ORF">ABID14_000386</name>
</gene>
<dbReference type="EMBL" id="JBEPMA010000001">
    <property type="protein sequence ID" value="MET3616766.1"/>
    <property type="molecule type" value="Genomic_DNA"/>
</dbReference>
<dbReference type="Pfam" id="PF05339">
    <property type="entry name" value="DUF739"/>
    <property type="match status" value="1"/>
</dbReference>
<name>A0ABV2J927_9FIRM</name>
<organism evidence="1 2">
    <name type="scientific">Peptoniphilus olsenii</name>
    <dbReference type="NCBI Taxonomy" id="411570"/>
    <lineage>
        <taxon>Bacteria</taxon>
        <taxon>Bacillati</taxon>
        <taxon>Bacillota</taxon>
        <taxon>Tissierellia</taxon>
        <taxon>Tissierellales</taxon>
        <taxon>Peptoniphilaceae</taxon>
        <taxon>Peptoniphilus</taxon>
    </lineage>
</organism>
<dbReference type="InterPro" id="IPR008003">
    <property type="entry name" value="DUF739"/>
</dbReference>
<evidence type="ECO:0000313" key="1">
    <source>
        <dbReference type="EMBL" id="MET3616766.1"/>
    </source>
</evidence>
<dbReference type="RefSeq" id="WP_354366763.1">
    <property type="nucleotide sequence ID" value="NZ_JBEPMA010000001.1"/>
</dbReference>
<protein>
    <recommendedName>
        <fullName evidence="3">DUF739 family protein</fullName>
    </recommendedName>
</protein>